<gene>
    <name evidence="2" type="ORF">GUJ93_ZPchr0010g7601</name>
</gene>
<feature type="coiled-coil region" evidence="1">
    <location>
        <begin position="83"/>
        <end position="131"/>
    </location>
</feature>
<dbReference type="CDD" id="cd02980">
    <property type="entry name" value="TRX_Fd_family"/>
    <property type="match status" value="1"/>
</dbReference>
<comment type="caution">
    <text evidence="2">The sequence shown here is derived from an EMBL/GenBank/DDBJ whole genome shotgun (WGS) entry which is preliminary data.</text>
</comment>
<evidence type="ECO:0000313" key="3">
    <source>
        <dbReference type="Proteomes" id="UP000729402"/>
    </source>
</evidence>
<keyword evidence="1" id="KW-0175">Coiled coil</keyword>
<organism evidence="2 3">
    <name type="scientific">Zizania palustris</name>
    <name type="common">Northern wild rice</name>
    <dbReference type="NCBI Taxonomy" id="103762"/>
    <lineage>
        <taxon>Eukaryota</taxon>
        <taxon>Viridiplantae</taxon>
        <taxon>Streptophyta</taxon>
        <taxon>Embryophyta</taxon>
        <taxon>Tracheophyta</taxon>
        <taxon>Spermatophyta</taxon>
        <taxon>Magnoliopsida</taxon>
        <taxon>Liliopsida</taxon>
        <taxon>Poales</taxon>
        <taxon>Poaceae</taxon>
        <taxon>BOP clade</taxon>
        <taxon>Oryzoideae</taxon>
        <taxon>Oryzeae</taxon>
        <taxon>Zizaniinae</taxon>
        <taxon>Zizania</taxon>
    </lineage>
</organism>
<accession>A0A8J6BFP6</accession>
<evidence type="ECO:0000313" key="2">
    <source>
        <dbReference type="EMBL" id="KAG8084416.1"/>
    </source>
</evidence>
<keyword evidence="3" id="KW-1185">Reference proteome</keyword>
<dbReference type="OrthoDB" id="913780at2759"/>
<dbReference type="AlphaFoldDB" id="A0A8J6BFP6"/>
<reference evidence="2" key="2">
    <citation type="submission" date="2021-02" db="EMBL/GenBank/DDBJ databases">
        <authorList>
            <person name="Kimball J.A."/>
            <person name="Haas M.W."/>
            <person name="Macchietto M."/>
            <person name="Kono T."/>
            <person name="Duquette J."/>
            <person name="Shao M."/>
        </authorList>
    </citation>
    <scope>NUCLEOTIDE SEQUENCE</scope>
    <source>
        <tissue evidence="2">Fresh leaf tissue</tissue>
    </source>
</reference>
<sequence>MELTGVALRRSLASAYPTVLRGRKRNPARVFCANRGGGGFADEGHLRYYEAPSRKVVEAVAGGLDKVRAMGIVAGDAAKEKVLSEATDLLLQELNRLRDEEDELKKKMKDEKAAMKALKQQQKEAKKATAAAAVMNCDDGSSSESSESECEDQIMELELSCVATATVSKIGEGIAISTEVPQIVASDIGATLAMEYDKAAMKAMKKREKEQKKAAKIAMKMKKEKKMATLTCCKDEDSSSCSSESSDSECEEVVQMSRCASMITRQTQPSSTVFPIILPQIPESVALYPCQDAQISSEPANSMQSTTSSSIAVAEKPMMNRIEVCMGGKCKKSGSLALLQEFEKKVGTHSAVVGCKCLGKCGVGPNIRLRSQGSMQKNPLCIGVGLEDVDTIVAGLFGDDDMGMVN</sequence>
<evidence type="ECO:0000256" key="1">
    <source>
        <dbReference type="SAM" id="Coils"/>
    </source>
</evidence>
<reference evidence="2" key="1">
    <citation type="journal article" date="2021" name="bioRxiv">
        <title>Whole Genome Assembly and Annotation of Northern Wild Rice, Zizania palustris L., Supports a Whole Genome Duplication in the Zizania Genus.</title>
        <authorList>
            <person name="Haas M."/>
            <person name="Kono T."/>
            <person name="Macchietto M."/>
            <person name="Millas R."/>
            <person name="McGilp L."/>
            <person name="Shao M."/>
            <person name="Duquette J."/>
            <person name="Hirsch C.N."/>
            <person name="Kimball J."/>
        </authorList>
    </citation>
    <scope>NUCLEOTIDE SEQUENCE</scope>
    <source>
        <tissue evidence="2">Fresh leaf tissue</tissue>
    </source>
</reference>
<proteinExistence type="predicted"/>
<protein>
    <submittedName>
        <fullName evidence="2">Uncharacterized protein</fullName>
    </submittedName>
</protein>
<dbReference type="EMBL" id="JAAALK010000082">
    <property type="protein sequence ID" value="KAG8084416.1"/>
    <property type="molecule type" value="Genomic_DNA"/>
</dbReference>
<name>A0A8J6BFP6_ZIZPA</name>
<dbReference type="Proteomes" id="UP000729402">
    <property type="component" value="Unassembled WGS sequence"/>
</dbReference>